<dbReference type="AlphaFoldDB" id="A0A1I0PGZ2"/>
<evidence type="ECO:0000313" key="2">
    <source>
        <dbReference type="Proteomes" id="UP000199373"/>
    </source>
</evidence>
<reference evidence="1 2" key="1">
    <citation type="submission" date="2016-10" db="EMBL/GenBank/DDBJ databases">
        <authorList>
            <person name="de Groot N.N."/>
        </authorList>
    </citation>
    <scope>NUCLEOTIDE SEQUENCE [LARGE SCALE GENOMIC DNA]</scope>
    <source>
        <strain evidence="1 2">TC2-24</strain>
    </source>
</reference>
<dbReference type="Proteomes" id="UP000199373">
    <property type="component" value="Unassembled WGS sequence"/>
</dbReference>
<accession>A0A1I0PGZ2</accession>
<dbReference type="EMBL" id="FOIQ01000004">
    <property type="protein sequence ID" value="SEW13704.1"/>
    <property type="molecule type" value="Genomic_DNA"/>
</dbReference>
<keyword evidence="2" id="KW-1185">Reference proteome</keyword>
<protein>
    <submittedName>
        <fullName evidence="1">Uncharacterized protein</fullName>
    </submittedName>
</protein>
<evidence type="ECO:0000313" key="1">
    <source>
        <dbReference type="EMBL" id="SEW13704.1"/>
    </source>
</evidence>
<name>A0A1I0PGZ2_9BACT</name>
<gene>
    <name evidence="1" type="ORF">SAMN04487850_1761</name>
</gene>
<proteinExistence type="predicted"/>
<sequence length="43" mass="5334">MLLPYLFLIIMVWSIYNYLFDKDNTTYLYNSYTNNLMEVKEDK</sequence>
<organism evidence="1 2">
    <name type="scientific">Prevotella aff. ruminicola Tc2-24</name>
    <dbReference type="NCBI Taxonomy" id="81582"/>
    <lineage>
        <taxon>Bacteria</taxon>
        <taxon>Pseudomonadati</taxon>
        <taxon>Bacteroidota</taxon>
        <taxon>Bacteroidia</taxon>
        <taxon>Bacteroidales</taxon>
        <taxon>Prevotellaceae</taxon>
        <taxon>Prevotella</taxon>
    </lineage>
</organism>